<dbReference type="EMBL" id="MU855352">
    <property type="protein sequence ID" value="KAK3905598.1"/>
    <property type="molecule type" value="Genomic_DNA"/>
</dbReference>
<dbReference type="AlphaFoldDB" id="A0AAN6RX21"/>
<feature type="non-terminal residue" evidence="2">
    <location>
        <position position="1"/>
    </location>
</feature>
<organism evidence="2 3">
    <name type="scientific">Staphylotrichum tortipilum</name>
    <dbReference type="NCBI Taxonomy" id="2831512"/>
    <lineage>
        <taxon>Eukaryota</taxon>
        <taxon>Fungi</taxon>
        <taxon>Dikarya</taxon>
        <taxon>Ascomycota</taxon>
        <taxon>Pezizomycotina</taxon>
        <taxon>Sordariomycetes</taxon>
        <taxon>Sordariomycetidae</taxon>
        <taxon>Sordariales</taxon>
        <taxon>Chaetomiaceae</taxon>
        <taxon>Staphylotrichum</taxon>
    </lineage>
</organism>
<gene>
    <name evidence="2" type="ORF">C8A05DRAFT_12576</name>
</gene>
<reference evidence="2" key="2">
    <citation type="submission" date="2023-05" db="EMBL/GenBank/DDBJ databases">
        <authorList>
            <consortium name="Lawrence Berkeley National Laboratory"/>
            <person name="Steindorff A."/>
            <person name="Hensen N."/>
            <person name="Bonometti L."/>
            <person name="Westerberg I."/>
            <person name="Brannstrom I.O."/>
            <person name="Guillou S."/>
            <person name="Cros-Aarteil S."/>
            <person name="Calhoun S."/>
            <person name="Haridas S."/>
            <person name="Kuo A."/>
            <person name="Mondo S."/>
            <person name="Pangilinan J."/>
            <person name="Riley R."/>
            <person name="Labutti K."/>
            <person name="Andreopoulos B."/>
            <person name="Lipzen A."/>
            <person name="Chen C."/>
            <person name="Yanf M."/>
            <person name="Daum C."/>
            <person name="Ng V."/>
            <person name="Clum A."/>
            <person name="Ohm R."/>
            <person name="Martin F."/>
            <person name="Silar P."/>
            <person name="Natvig D."/>
            <person name="Lalanne C."/>
            <person name="Gautier V."/>
            <person name="Ament-Velasquez S.L."/>
            <person name="Kruys A."/>
            <person name="Hutchinson M.I."/>
            <person name="Powell A.J."/>
            <person name="Barry K."/>
            <person name="Miller A.N."/>
            <person name="Grigoriev I.V."/>
            <person name="Debuchy R."/>
            <person name="Gladieux P."/>
            <person name="Thoren M.H."/>
            <person name="Johannesson H."/>
        </authorList>
    </citation>
    <scope>NUCLEOTIDE SEQUENCE</scope>
    <source>
        <strain evidence="2">CBS 103.79</strain>
    </source>
</reference>
<name>A0AAN6RX21_9PEZI</name>
<keyword evidence="3" id="KW-1185">Reference proteome</keyword>
<accession>A0AAN6RX21</accession>
<proteinExistence type="predicted"/>
<evidence type="ECO:0000313" key="2">
    <source>
        <dbReference type="EMBL" id="KAK3905598.1"/>
    </source>
</evidence>
<comment type="caution">
    <text evidence="2">The sequence shown here is derived from an EMBL/GenBank/DDBJ whole genome shotgun (WGS) entry which is preliminary data.</text>
</comment>
<reference evidence="2" key="1">
    <citation type="journal article" date="2023" name="Mol. Phylogenet. Evol.">
        <title>Genome-scale phylogeny and comparative genomics of the fungal order Sordariales.</title>
        <authorList>
            <person name="Hensen N."/>
            <person name="Bonometti L."/>
            <person name="Westerberg I."/>
            <person name="Brannstrom I.O."/>
            <person name="Guillou S."/>
            <person name="Cros-Aarteil S."/>
            <person name="Calhoun S."/>
            <person name="Haridas S."/>
            <person name="Kuo A."/>
            <person name="Mondo S."/>
            <person name="Pangilinan J."/>
            <person name="Riley R."/>
            <person name="LaButti K."/>
            <person name="Andreopoulos B."/>
            <person name="Lipzen A."/>
            <person name="Chen C."/>
            <person name="Yan M."/>
            <person name="Daum C."/>
            <person name="Ng V."/>
            <person name="Clum A."/>
            <person name="Steindorff A."/>
            <person name="Ohm R.A."/>
            <person name="Martin F."/>
            <person name="Silar P."/>
            <person name="Natvig D.O."/>
            <person name="Lalanne C."/>
            <person name="Gautier V."/>
            <person name="Ament-Velasquez S.L."/>
            <person name="Kruys A."/>
            <person name="Hutchinson M.I."/>
            <person name="Powell A.J."/>
            <person name="Barry K."/>
            <person name="Miller A.N."/>
            <person name="Grigoriev I.V."/>
            <person name="Debuchy R."/>
            <person name="Gladieux P."/>
            <person name="Hiltunen Thoren M."/>
            <person name="Johannesson H."/>
        </authorList>
    </citation>
    <scope>NUCLEOTIDE SEQUENCE</scope>
    <source>
        <strain evidence="2">CBS 103.79</strain>
    </source>
</reference>
<evidence type="ECO:0000256" key="1">
    <source>
        <dbReference type="SAM" id="MobiDB-lite"/>
    </source>
</evidence>
<feature type="region of interest" description="Disordered" evidence="1">
    <location>
        <begin position="231"/>
        <end position="252"/>
    </location>
</feature>
<protein>
    <submittedName>
        <fullName evidence="2">Uncharacterized protein</fullName>
    </submittedName>
</protein>
<evidence type="ECO:0000313" key="3">
    <source>
        <dbReference type="Proteomes" id="UP001303889"/>
    </source>
</evidence>
<dbReference type="Proteomes" id="UP001303889">
    <property type="component" value="Unassembled WGS sequence"/>
</dbReference>
<sequence>TTYTPNMGLLRKLFGRSRKSKPTASGSVVMTNPDPFPDDATFEAVRQHVLRRTAENNPLYNAILREAAWFTPLGWLSANFPEQDGFVFCELGEFPRDIEYKKTVTIPRDDARLYLVGRQGDPNARVGGKKQGGIVCIALCALPPAGVGEGETAGTPFARGTLGTPAINAAEKALLGFIREMQDVGYQGQGPLGEGVEGCLGLVIMGVDMLLYEYGREKGFFDPPGGFEFEDKKVEAEPLPRPPLAGAEGGHK</sequence>